<keyword evidence="1" id="KW-0802">TPR repeat</keyword>
<dbReference type="Proteomes" id="UP001589776">
    <property type="component" value="Unassembled WGS sequence"/>
</dbReference>
<dbReference type="SMART" id="SM00028">
    <property type="entry name" value="TPR"/>
    <property type="match status" value="4"/>
</dbReference>
<dbReference type="GO" id="GO:0016757">
    <property type="term" value="F:glycosyltransferase activity"/>
    <property type="evidence" value="ECO:0007669"/>
    <property type="project" value="UniProtKB-KW"/>
</dbReference>
<dbReference type="Gene3D" id="3.90.550.10">
    <property type="entry name" value="Spore Coat Polysaccharide Biosynthesis Protein SpsA, Chain A"/>
    <property type="match status" value="1"/>
</dbReference>
<dbReference type="SUPFAM" id="SSF53448">
    <property type="entry name" value="Nucleotide-diphospho-sugar transferases"/>
    <property type="match status" value="1"/>
</dbReference>
<dbReference type="RefSeq" id="WP_377470133.1">
    <property type="nucleotide sequence ID" value="NZ_JBHLWN010000041.1"/>
</dbReference>
<keyword evidence="3" id="KW-0328">Glycosyltransferase</keyword>
<dbReference type="SUPFAM" id="SSF48452">
    <property type="entry name" value="TPR-like"/>
    <property type="match status" value="1"/>
</dbReference>
<proteinExistence type="predicted"/>
<dbReference type="InterPro" id="IPR001173">
    <property type="entry name" value="Glyco_trans_2-like"/>
</dbReference>
<dbReference type="InterPro" id="IPR011990">
    <property type="entry name" value="TPR-like_helical_dom_sf"/>
</dbReference>
<keyword evidence="4" id="KW-1185">Reference proteome</keyword>
<dbReference type="PROSITE" id="PS50293">
    <property type="entry name" value="TPR_REGION"/>
    <property type="match status" value="1"/>
</dbReference>
<evidence type="ECO:0000259" key="2">
    <source>
        <dbReference type="Pfam" id="PF00535"/>
    </source>
</evidence>
<dbReference type="EMBL" id="JBHLWN010000041">
    <property type="protein sequence ID" value="MFC0212898.1"/>
    <property type="molecule type" value="Genomic_DNA"/>
</dbReference>
<reference evidence="3 4" key="1">
    <citation type="submission" date="2024-09" db="EMBL/GenBank/DDBJ databases">
        <authorList>
            <person name="Sun Q."/>
            <person name="Mori K."/>
        </authorList>
    </citation>
    <scope>NUCLEOTIDE SEQUENCE [LARGE SCALE GENOMIC DNA]</scope>
    <source>
        <strain evidence="3 4">CCM 7759</strain>
    </source>
</reference>
<dbReference type="Pfam" id="PF00535">
    <property type="entry name" value="Glycos_transf_2"/>
    <property type="match status" value="1"/>
</dbReference>
<accession>A0ABV6DJU8</accession>
<dbReference type="PROSITE" id="PS50005">
    <property type="entry name" value="TPR"/>
    <property type="match status" value="1"/>
</dbReference>
<sequence length="636" mass="73035">MTKLLSLCMIVKNEEKTLARCLDSVKAIADEMIIIDTGSTDQTKAIALQYTTHVYDFEWINDFAAAKNDAIRRATGKWILVLDADEYLKPGQEDHFRQLLENYEVRKPIGVMLKIMNYLGETEQNISGVLESSAARLFPNGQGIHFERPIHEQLACSKGKLELLSTSLTILHTGYIRTIVNEKKKSNRNMEIFKQLQSNDPYDCYTLGNEYLSMNDCKKAQYYYGKAMRKMKPTLIWAPYCYDGYIHASLQLTHLREAHTAIKEALDFWPEYADFSFLLGHLYMAAGFAELAEAQLKTCIEQALSREKRKLPSTLVKLDYASYLPHKYLAQIYMIRHDWSQAVYHLSGALKSNNSDLQLLTKLLTILKGSEEASEIINMLDRLYSGNAEHSAYLLRVSCRVGIADLAAHYYNRCAKKEIPLGQLDHMHVALLLGDRELFKNHYHLPAPDSVINDYNMLLTLAYLVWKESDFLNKLLDKQPAHPMLLFLRNEEQSLQSVDAPYLEGILKELFQLGYHQEYESLISLVQSPEAINSLANFFYEQRQFELAVDYYAVLLEHQILDAQGYENLAYLYISLGEIGQALAFIEQAIELAPEHVALYVLYCTHSTDPQKRNAMKSKLLNRAPHFRSLPFVRDL</sequence>
<name>A0ABV6DJU8_9BACL</name>
<feature type="repeat" description="TPR" evidence="1">
    <location>
        <begin position="563"/>
        <end position="596"/>
    </location>
</feature>
<evidence type="ECO:0000313" key="4">
    <source>
        <dbReference type="Proteomes" id="UP001589776"/>
    </source>
</evidence>
<evidence type="ECO:0000313" key="3">
    <source>
        <dbReference type="EMBL" id="MFC0212898.1"/>
    </source>
</evidence>
<dbReference type="EC" id="2.4.-.-" evidence="3"/>
<dbReference type="Pfam" id="PF13181">
    <property type="entry name" value="TPR_8"/>
    <property type="match status" value="1"/>
</dbReference>
<feature type="domain" description="Glycosyltransferase 2-like" evidence="2">
    <location>
        <begin position="6"/>
        <end position="125"/>
    </location>
</feature>
<dbReference type="PANTHER" id="PTHR43630:SF2">
    <property type="entry name" value="GLYCOSYLTRANSFERASE"/>
    <property type="match status" value="1"/>
</dbReference>
<evidence type="ECO:0000256" key="1">
    <source>
        <dbReference type="PROSITE-ProRule" id="PRU00339"/>
    </source>
</evidence>
<gene>
    <name evidence="3" type="ORF">ACFFK0_10535</name>
</gene>
<comment type="caution">
    <text evidence="3">The sequence shown here is derived from an EMBL/GenBank/DDBJ whole genome shotgun (WGS) entry which is preliminary data.</text>
</comment>
<organism evidence="3 4">
    <name type="scientific">Paenibacillus chartarius</name>
    <dbReference type="NCBI Taxonomy" id="747481"/>
    <lineage>
        <taxon>Bacteria</taxon>
        <taxon>Bacillati</taxon>
        <taxon>Bacillota</taxon>
        <taxon>Bacilli</taxon>
        <taxon>Bacillales</taxon>
        <taxon>Paenibacillaceae</taxon>
        <taxon>Paenibacillus</taxon>
    </lineage>
</organism>
<dbReference type="CDD" id="cd02511">
    <property type="entry name" value="Beta4Glucosyltransferase"/>
    <property type="match status" value="1"/>
</dbReference>
<dbReference type="Gene3D" id="1.25.40.10">
    <property type="entry name" value="Tetratricopeptide repeat domain"/>
    <property type="match status" value="2"/>
</dbReference>
<protein>
    <submittedName>
        <fullName evidence="3">Glycosyltransferase</fullName>
        <ecNumber evidence="3">2.4.-.-</ecNumber>
    </submittedName>
</protein>
<dbReference type="PANTHER" id="PTHR43630">
    <property type="entry name" value="POLY-BETA-1,6-N-ACETYL-D-GLUCOSAMINE SYNTHASE"/>
    <property type="match status" value="1"/>
</dbReference>
<keyword evidence="3" id="KW-0808">Transferase</keyword>
<dbReference type="InterPro" id="IPR029044">
    <property type="entry name" value="Nucleotide-diphossugar_trans"/>
</dbReference>
<dbReference type="InterPro" id="IPR019734">
    <property type="entry name" value="TPR_rpt"/>
</dbReference>